<keyword evidence="3" id="KW-1185">Reference proteome</keyword>
<feature type="compositionally biased region" description="Polar residues" evidence="1">
    <location>
        <begin position="142"/>
        <end position="151"/>
    </location>
</feature>
<proteinExistence type="predicted"/>
<feature type="region of interest" description="Disordered" evidence="1">
    <location>
        <begin position="138"/>
        <end position="163"/>
    </location>
</feature>
<comment type="caution">
    <text evidence="2">The sequence shown here is derived from an EMBL/GenBank/DDBJ whole genome shotgun (WGS) entry which is preliminary data.</text>
</comment>
<accession>A0A2S4PU11</accession>
<dbReference type="InterPro" id="IPR051490">
    <property type="entry name" value="THEM6_lcsJ_thioesterase"/>
</dbReference>
<evidence type="ECO:0000313" key="2">
    <source>
        <dbReference type="EMBL" id="POS85494.1"/>
    </source>
</evidence>
<dbReference type="PANTHER" id="PTHR12475:SF4">
    <property type="entry name" value="PROTEIN THEM6"/>
    <property type="match status" value="1"/>
</dbReference>
<dbReference type="PANTHER" id="PTHR12475">
    <property type="match status" value="1"/>
</dbReference>
<reference evidence="2 3" key="1">
    <citation type="submission" date="2017-10" db="EMBL/GenBank/DDBJ databases">
        <title>Development of genomic resources for the powdery mildew, Erysiphe pulchra.</title>
        <authorList>
            <person name="Wadl P.A."/>
            <person name="Mack B.M."/>
            <person name="Moore G."/>
            <person name="Beltz S.B."/>
        </authorList>
    </citation>
    <scope>NUCLEOTIDE SEQUENCE [LARGE SCALE GENOMIC DNA]</scope>
    <source>
        <strain evidence="2">Cflorida</strain>
    </source>
</reference>
<dbReference type="OrthoDB" id="265761at2759"/>
<evidence type="ECO:0000313" key="3">
    <source>
        <dbReference type="Proteomes" id="UP000237438"/>
    </source>
</evidence>
<name>A0A2S4PU11_9PEZI</name>
<dbReference type="AlphaFoldDB" id="A0A2S4PU11"/>
<evidence type="ECO:0000256" key="1">
    <source>
        <dbReference type="SAM" id="MobiDB-lite"/>
    </source>
</evidence>
<dbReference type="EMBL" id="PEDP01000585">
    <property type="protein sequence ID" value="POS85494.1"/>
    <property type="molecule type" value="Genomic_DNA"/>
</dbReference>
<dbReference type="Proteomes" id="UP000237438">
    <property type="component" value="Unassembled WGS sequence"/>
</dbReference>
<feature type="region of interest" description="Disordered" evidence="1">
    <location>
        <begin position="207"/>
        <end position="244"/>
    </location>
</feature>
<organism evidence="2 3">
    <name type="scientific">Erysiphe pulchra</name>
    <dbReference type="NCBI Taxonomy" id="225359"/>
    <lineage>
        <taxon>Eukaryota</taxon>
        <taxon>Fungi</taxon>
        <taxon>Dikarya</taxon>
        <taxon>Ascomycota</taxon>
        <taxon>Pezizomycotina</taxon>
        <taxon>Leotiomycetes</taxon>
        <taxon>Erysiphales</taxon>
        <taxon>Erysiphaceae</taxon>
        <taxon>Erysiphe</taxon>
    </lineage>
</organism>
<gene>
    <name evidence="2" type="ORF">EPUL_003177</name>
</gene>
<sequence length="629" mass="71364">MKCILIFCSNSQELTWTCPASNTKRNKSNDKDTAAQNASKLQTAISTTHHHFPCAAHGNRLYDAYNGIEHFRGGTGAFAPFDRPLFSCALGSVTCSFKRELKAYESYELWTRILSWDEKWIYLITHFVRAGAVQPKEHTLYPEQNPNQRGLTESEGEKLAEQKASSDALSCHPGVVATALSKCVFKNGRRTVSPVFMLKKSGILPPTCQDKPIPTSDSTESSQFSESCKSSDSGIAVGNDEEECNMDRIEEERARGMESARPLANDALSILELEFTGEKGPVLGKHVDGHGAKQYIKIVITETTACGKPSLKIRGSTKITFEIASKDLLRKLRDFLRSNGLFVFKQVRIPIVNELYKVVIEEMKHEWTNEEIRDQINDAHDLSSKMYDDKFKYGGSQDSFDFQLTIFYDLYTKAGFNSDTYSSSFSTMLRDDALDYYYDLINNQGLPFNITCSMIQSHFETEEHKQAMMPTWNSIDEKSLFDCFKILLKSLKHIQRGLSSESRSGKYIRDKLINACNNIEACAYACLKSSSSLVGLCGDLRSSAITFNWIRKTDHLSSNQNFYPVRIYRSANHKSRSQPSKITFKKKCFQSGNKNSDRRVHQYVSEFEDFEQDNFSPEKTYLDSNEEDL</sequence>
<feature type="compositionally biased region" description="Low complexity" evidence="1">
    <location>
        <begin position="215"/>
        <end position="233"/>
    </location>
</feature>
<protein>
    <submittedName>
        <fullName evidence="2">Uncharacterized protein</fullName>
    </submittedName>
</protein>